<dbReference type="InterPro" id="IPR014710">
    <property type="entry name" value="RmlC-like_jellyroll"/>
</dbReference>
<dbReference type="InterPro" id="IPR053146">
    <property type="entry name" value="QDO-like"/>
</dbReference>
<evidence type="ECO:0000259" key="1">
    <source>
        <dbReference type="Pfam" id="PF07883"/>
    </source>
</evidence>
<dbReference type="InterPro" id="IPR013096">
    <property type="entry name" value="Cupin_2"/>
</dbReference>
<dbReference type="PANTHER" id="PTHR36440">
    <property type="entry name" value="PUTATIVE (AFU_ORTHOLOGUE AFUA_8G07350)-RELATED"/>
    <property type="match status" value="1"/>
</dbReference>
<feature type="domain" description="Cupin type-2" evidence="1">
    <location>
        <begin position="40"/>
        <end position="105"/>
    </location>
</feature>
<gene>
    <name evidence="2" type="ORF">ACFOSH_22200</name>
</gene>
<dbReference type="Pfam" id="PF07883">
    <property type="entry name" value="Cupin_2"/>
    <property type="match status" value="1"/>
</dbReference>
<dbReference type="EMBL" id="JBHRWK010000031">
    <property type="protein sequence ID" value="MFC3452156.1"/>
    <property type="molecule type" value="Genomic_DNA"/>
</dbReference>
<dbReference type="RefSeq" id="WP_378240952.1">
    <property type="nucleotide sequence ID" value="NZ_JBHRWK010000031.1"/>
</dbReference>
<organism evidence="2 3">
    <name type="scientific">Amycolatopsis speibonae</name>
    <dbReference type="NCBI Taxonomy" id="1450224"/>
    <lineage>
        <taxon>Bacteria</taxon>
        <taxon>Bacillati</taxon>
        <taxon>Actinomycetota</taxon>
        <taxon>Actinomycetes</taxon>
        <taxon>Pseudonocardiales</taxon>
        <taxon>Pseudonocardiaceae</taxon>
        <taxon>Amycolatopsis</taxon>
    </lineage>
</organism>
<dbReference type="InterPro" id="IPR011051">
    <property type="entry name" value="RmlC_Cupin_sf"/>
</dbReference>
<dbReference type="Gene3D" id="2.60.120.10">
    <property type="entry name" value="Jelly Rolls"/>
    <property type="match status" value="1"/>
</dbReference>
<comment type="caution">
    <text evidence="2">The sequence shown here is derived from an EMBL/GenBank/DDBJ whole genome shotgun (WGS) entry which is preliminary data.</text>
</comment>
<evidence type="ECO:0000313" key="2">
    <source>
        <dbReference type="EMBL" id="MFC3452156.1"/>
    </source>
</evidence>
<dbReference type="Proteomes" id="UP001595645">
    <property type="component" value="Unassembled WGS sequence"/>
</dbReference>
<dbReference type="PANTHER" id="PTHR36440:SF1">
    <property type="entry name" value="PUTATIVE (AFU_ORTHOLOGUE AFUA_8G07350)-RELATED"/>
    <property type="match status" value="1"/>
</dbReference>
<sequence length="169" mass="18403">MANEAWVIQEKDAEVIEKPALWLLADGGHTGGFLGANRLSLRAGEPGTKPHYHEKSAEAFYVLDGALRMLVGVETVRVERGGYVVIPPGVHHAFAAPPDTAADVLITLAPGVERFGYFRVLPGILRGEVPPEEVERVHERYDVHFVDVPEWEERGDGTGAGVTRGLGWS</sequence>
<accession>A0ABV7NZD4</accession>
<proteinExistence type="predicted"/>
<reference evidence="3" key="1">
    <citation type="journal article" date="2019" name="Int. J. Syst. Evol. Microbiol.">
        <title>The Global Catalogue of Microorganisms (GCM) 10K type strain sequencing project: providing services to taxonomists for standard genome sequencing and annotation.</title>
        <authorList>
            <consortium name="The Broad Institute Genomics Platform"/>
            <consortium name="The Broad Institute Genome Sequencing Center for Infectious Disease"/>
            <person name="Wu L."/>
            <person name="Ma J."/>
        </authorList>
    </citation>
    <scope>NUCLEOTIDE SEQUENCE [LARGE SCALE GENOMIC DNA]</scope>
    <source>
        <strain evidence="3">CGMCC 4.7676</strain>
    </source>
</reference>
<name>A0ABV7NZD4_9PSEU</name>
<dbReference type="SUPFAM" id="SSF51182">
    <property type="entry name" value="RmlC-like cupins"/>
    <property type="match status" value="1"/>
</dbReference>
<protein>
    <submittedName>
        <fullName evidence="2">Cupin domain-containing protein</fullName>
    </submittedName>
</protein>
<keyword evidence="3" id="KW-1185">Reference proteome</keyword>
<evidence type="ECO:0000313" key="3">
    <source>
        <dbReference type="Proteomes" id="UP001595645"/>
    </source>
</evidence>